<dbReference type="GO" id="GO:0003700">
    <property type="term" value="F:DNA-binding transcription factor activity"/>
    <property type="evidence" value="ECO:0007669"/>
    <property type="project" value="TreeGrafter"/>
</dbReference>
<dbReference type="EMBL" id="CP041616">
    <property type="protein sequence ID" value="QDO89904.1"/>
    <property type="molecule type" value="Genomic_DNA"/>
</dbReference>
<keyword evidence="2 4" id="KW-0238">DNA-binding</keyword>
<proteinExistence type="predicted"/>
<dbReference type="KEGG" id="orz:FNH13_17530"/>
<organism evidence="7 8">
    <name type="scientific">Ornithinimicrobium ciconiae</name>
    <dbReference type="NCBI Taxonomy" id="2594265"/>
    <lineage>
        <taxon>Bacteria</taxon>
        <taxon>Bacillati</taxon>
        <taxon>Actinomycetota</taxon>
        <taxon>Actinomycetes</taxon>
        <taxon>Micrococcales</taxon>
        <taxon>Ornithinimicrobiaceae</taxon>
        <taxon>Ornithinimicrobium</taxon>
    </lineage>
</organism>
<evidence type="ECO:0000313" key="7">
    <source>
        <dbReference type="EMBL" id="QDO89904.1"/>
    </source>
</evidence>
<evidence type="ECO:0000256" key="2">
    <source>
        <dbReference type="ARBA" id="ARBA00023125"/>
    </source>
</evidence>
<keyword evidence="1" id="KW-0805">Transcription regulation</keyword>
<feature type="domain" description="HTH tetR-type" evidence="6">
    <location>
        <begin position="11"/>
        <end position="70"/>
    </location>
</feature>
<sequence>MPPRARALPPDQRRAAILSAAVTVLQDEGQSATTRTIAEAAGVAEGTLFRAFATKEELVCAALDQAFDPAPVLGLLDDVDLSLPLRERMVAAVTILQGRYQEVIGLMHAMGIVHPPEPPRAGQARAGTTADHEPSTTAEPDSRHRPRPWRQPIGEALTLLLEPDADLLRVPVAELVDLVGLLTFASSHPTLNQGRSLAPATIVSVLLDGTRKVD</sequence>
<evidence type="ECO:0000256" key="4">
    <source>
        <dbReference type="PROSITE-ProRule" id="PRU00335"/>
    </source>
</evidence>
<dbReference type="PANTHER" id="PTHR30055">
    <property type="entry name" value="HTH-TYPE TRANSCRIPTIONAL REGULATOR RUTR"/>
    <property type="match status" value="1"/>
</dbReference>
<dbReference type="AlphaFoldDB" id="A0A516GEF2"/>
<feature type="region of interest" description="Disordered" evidence="5">
    <location>
        <begin position="115"/>
        <end position="149"/>
    </location>
</feature>
<gene>
    <name evidence="7" type="ORF">FNH13_17530</name>
</gene>
<evidence type="ECO:0000256" key="5">
    <source>
        <dbReference type="SAM" id="MobiDB-lite"/>
    </source>
</evidence>
<reference evidence="7 8" key="1">
    <citation type="submission" date="2019-07" db="EMBL/GenBank/DDBJ databases">
        <title>complete genome sequencing of Ornithinimicrobium sp. H23M54.</title>
        <authorList>
            <person name="Bae J.-W."/>
            <person name="Lee S.-Y."/>
        </authorList>
    </citation>
    <scope>NUCLEOTIDE SEQUENCE [LARGE SCALE GENOMIC DNA]</scope>
    <source>
        <strain evidence="7 8">H23M54</strain>
    </source>
</reference>
<evidence type="ECO:0000256" key="1">
    <source>
        <dbReference type="ARBA" id="ARBA00023015"/>
    </source>
</evidence>
<keyword evidence="3" id="KW-0804">Transcription</keyword>
<dbReference type="PROSITE" id="PS50977">
    <property type="entry name" value="HTH_TETR_2"/>
    <property type="match status" value="1"/>
</dbReference>
<dbReference type="Pfam" id="PF00440">
    <property type="entry name" value="TetR_N"/>
    <property type="match status" value="1"/>
</dbReference>
<dbReference type="Gene3D" id="1.10.357.10">
    <property type="entry name" value="Tetracycline Repressor, domain 2"/>
    <property type="match status" value="1"/>
</dbReference>
<evidence type="ECO:0000259" key="6">
    <source>
        <dbReference type="PROSITE" id="PS50977"/>
    </source>
</evidence>
<dbReference type="RefSeq" id="WP_143784624.1">
    <property type="nucleotide sequence ID" value="NZ_CP041616.1"/>
</dbReference>
<dbReference type="PANTHER" id="PTHR30055:SF234">
    <property type="entry name" value="HTH-TYPE TRANSCRIPTIONAL REGULATOR BETI"/>
    <property type="match status" value="1"/>
</dbReference>
<dbReference type="InterPro" id="IPR009057">
    <property type="entry name" value="Homeodomain-like_sf"/>
</dbReference>
<dbReference type="PRINTS" id="PR00455">
    <property type="entry name" value="HTHTETR"/>
</dbReference>
<name>A0A516GEF2_9MICO</name>
<dbReference type="GO" id="GO:0000976">
    <property type="term" value="F:transcription cis-regulatory region binding"/>
    <property type="evidence" value="ECO:0007669"/>
    <property type="project" value="TreeGrafter"/>
</dbReference>
<feature type="DNA-binding region" description="H-T-H motif" evidence="4">
    <location>
        <begin position="33"/>
        <end position="52"/>
    </location>
</feature>
<accession>A0A516GEF2</accession>
<dbReference type="SUPFAM" id="SSF46689">
    <property type="entry name" value="Homeodomain-like"/>
    <property type="match status" value="1"/>
</dbReference>
<evidence type="ECO:0000256" key="3">
    <source>
        <dbReference type="ARBA" id="ARBA00023163"/>
    </source>
</evidence>
<dbReference type="Proteomes" id="UP000315395">
    <property type="component" value="Chromosome"/>
</dbReference>
<evidence type="ECO:0000313" key="8">
    <source>
        <dbReference type="Proteomes" id="UP000315395"/>
    </source>
</evidence>
<protein>
    <submittedName>
        <fullName evidence="7">TetR/AcrR family transcriptional regulator</fullName>
    </submittedName>
</protein>
<dbReference type="InterPro" id="IPR050109">
    <property type="entry name" value="HTH-type_TetR-like_transc_reg"/>
</dbReference>
<keyword evidence="8" id="KW-1185">Reference proteome</keyword>
<dbReference type="InterPro" id="IPR001647">
    <property type="entry name" value="HTH_TetR"/>
</dbReference>
<dbReference type="OrthoDB" id="3539650at2"/>